<keyword evidence="2" id="KW-0732">Signal</keyword>
<gene>
    <name evidence="3" type="primary">jg2057</name>
    <name evidence="3" type="ORF">PAEG_LOCUS13479</name>
</gene>
<accession>A0A8S4RHR9</accession>
<keyword evidence="1" id="KW-0472">Membrane</keyword>
<dbReference type="EMBL" id="CAKXAJ010025170">
    <property type="protein sequence ID" value="CAH2235983.1"/>
    <property type="molecule type" value="Genomic_DNA"/>
</dbReference>
<sequence length="123" mass="14329">MGLNAIFLLFLSSLAACDAFNVENEIEARGKGKKIALYVYFADLVVKKIFILKLIYAVVFWIVIHKAGYFLSWFIGYLKEQKKSHAHHEHYAPHYYGHGPYRKESRPYGKESGPYRRESHAIF</sequence>
<dbReference type="AlphaFoldDB" id="A0A8S4RHR9"/>
<evidence type="ECO:0000313" key="4">
    <source>
        <dbReference type="Proteomes" id="UP000838756"/>
    </source>
</evidence>
<evidence type="ECO:0000313" key="3">
    <source>
        <dbReference type="EMBL" id="CAH2235983.1"/>
    </source>
</evidence>
<feature type="transmembrane region" description="Helical" evidence="1">
    <location>
        <begin position="54"/>
        <end position="78"/>
    </location>
</feature>
<keyword evidence="1" id="KW-1133">Transmembrane helix</keyword>
<evidence type="ECO:0000256" key="1">
    <source>
        <dbReference type="SAM" id="Phobius"/>
    </source>
</evidence>
<feature type="chain" id="PRO_5035859800" evidence="2">
    <location>
        <begin position="20"/>
        <end position="123"/>
    </location>
</feature>
<comment type="caution">
    <text evidence="3">The sequence shown here is derived from an EMBL/GenBank/DDBJ whole genome shotgun (WGS) entry which is preliminary data.</text>
</comment>
<dbReference type="Proteomes" id="UP000838756">
    <property type="component" value="Unassembled WGS sequence"/>
</dbReference>
<name>A0A8S4RHR9_9NEOP</name>
<protein>
    <submittedName>
        <fullName evidence="3">Jg2057 protein</fullName>
    </submittedName>
</protein>
<evidence type="ECO:0000256" key="2">
    <source>
        <dbReference type="SAM" id="SignalP"/>
    </source>
</evidence>
<organism evidence="3 4">
    <name type="scientific">Pararge aegeria aegeria</name>
    <dbReference type="NCBI Taxonomy" id="348720"/>
    <lineage>
        <taxon>Eukaryota</taxon>
        <taxon>Metazoa</taxon>
        <taxon>Ecdysozoa</taxon>
        <taxon>Arthropoda</taxon>
        <taxon>Hexapoda</taxon>
        <taxon>Insecta</taxon>
        <taxon>Pterygota</taxon>
        <taxon>Neoptera</taxon>
        <taxon>Endopterygota</taxon>
        <taxon>Lepidoptera</taxon>
        <taxon>Glossata</taxon>
        <taxon>Ditrysia</taxon>
        <taxon>Papilionoidea</taxon>
        <taxon>Nymphalidae</taxon>
        <taxon>Satyrinae</taxon>
        <taxon>Satyrini</taxon>
        <taxon>Parargina</taxon>
        <taxon>Pararge</taxon>
    </lineage>
</organism>
<feature type="signal peptide" evidence="2">
    <location>
        <begin position="1"/>
        <end position="19"/>
    </location>
</feature>
<proteinExistence type="predicted"/>
<dbReference type="OrthoDB" id="7468116at2759"/>
<reference evidence="3" key="1">
    <citation type="submission" date="2022-03" db="EMBL/GenBank/DDBJ databases">
        <authorList>
            <person name="Lindestad O."/>
        </authorList>
    </citation>
    <scope>NUCLEOTIDE SEQUENCE</scope>
</reference>
<keyword evidence="4" id="KW-1185">Reference proteome</keyword>
<keyword evidence="1" id="KW-0812">Transmembrane</keyword>